<dbReference type="Pfam" id="PF22667">
    <property type="entry name" value="Lon_lid"/>
    <property type="match status" value="1"/>
</dbReference>
<feature type="domain" description="Lon N-terminal" evidence="14">
    <location>
        <begin position="10"/>
        <end position="241"/>
    </location>
</feature>
<dbReference type="InterPro" id="IPR014721">
    <property type="entry name" value="Ribsml_uS5_D2-typ_fold_subgr"/>
</dbReference>
<evidence type="ECO:0000256" key="5">
    <source>
        <dbReference type="ARBA" id="ARBA00022825"/>
    </source>
</evidence>
<keyword evidence="2 9" id="KW-0645">Protease</keyword>
<dbReference type="Gene3D" id="2.30.130.40">
    <property type="entry name" value="LON domain-like"/>
    <property type="match status" value="1"/>
</dbReference>
<dbReference type="PROSITE" id="PS51786">
    <property type="entry name" value="LON_PROTEOLYTIC"/>
    <property type="match status" value="1"/>
</dbReference>
<comment type="similarity">
    <text evidence="9 10 11 12">Belongs to the peptidase S16 family.</text>
</comment>
<comment type="catalytic activity">
    <reaction evidence="9">
        <text>Hydrolysis of proteins in presence of ATP.</text>
        <dbReference type="EC" id="3.4.21.53"/>
    </reaction>
</comment>
<dbReference type="InterPro" id="IPR027503">
    <property type="entry name" value="Lonm_euk"/>
</dbReference>
<comment type="function">
    <text evidence="9">ATP-dependent serine protease that mediates the selective degradation of misfolded, unassembled or oxidatively damaged polypeptides as well as certain short-lived regulatory proteins in the mitochondrial matrix. May also have a chaperone function in the assembly of inner membrane protein complexes. Participates in the regulation of mitochondrial gene expression and in the maintenance of the integrity of the mitochondrial genome. Binds to mitochondrial DNA in a site-specific manner.</text>
</comment>
<dbReference type="PROSITE" id="PS51787">
    <property type="entry name" value="LON_N"/>
    <property type="match status" value="1"/>
</dbReference>
<name>A0ABM0GWR8_SACKO</name>
<keyword evidence="5 9" id="KW-0720">Serine protease</keyword>
<evidence type="ECO:0000256" key="4">
    <source>
        <dbReference type="ARBA" id="ARBA00022801"/>
    </source>
</evidence>
<comment type="subcellular location">
    <subcellularLocation>
        <location evidence="1 9">Mitochondrion matrix</location>
    </subcellularLocation>
</comment>
<dbReference type="InterPro" id="IPR003593">
    <property type="entry name" value="AAA+_ATPase"/>
</dbReference>
<dbReference type="SUPFAM" id="SSF54211">
    <property type="entry name" value="Ribosomal protein S5 domain 2-like"/>
    <property type="match status" value="1"/>
</dbReference>
<dbReference type="Proteomes" id="UP000694865">
    <property type="component" value="Unplaced"/>
</dbReference>
<protein>
    <recommendedName>
        <fullName evidence="9">Lon protease homolog, mitochondrial</fullName>
        <ecNumber evidence="9">3.4.21.53</ecNumber>
    </recommendedName>
</protein>
<evidence type="ECO:0000256" key="6">
    <source>
        <dbReference type="ARBA" id="ARBA00022840"/>
    </source>
</evidence>
<dbReference type="Pfam" id="PF00004">
    <property type="entry name" value="AAA"/>
    <property type="match status" value="1"/>
</dbReference>
<sequence length="813" mass="91635">MTVPESFSPVPVIAVNRNPLFPKFIKMIEVNDKSLADLIKRKMQLNQPYIGVFLKKDDSNELDIMEDVNDLYPVGTFVQIHELKDHGEKIRMIVMGHRRIRITNVLDSAEVLAPLKIKEKEENLTQELLKPTSSPESNKNLVVMVDVENLRHDEYKSTDEVKALTAEVVKTIRDIISLNPLYRESVASMIQAGRVVDNPVYLSDLGAALTGADSEELQEVLEEMNIIKRLRLALALLKKEYEVSKLQQRLGREVEDKVKSTHRKYMLQEQLKIIKKELGLEKDDKDAIEEKFKERLKDKVVPKAIQEVIDEEMNKLGFLDNHSSEFSVTRNYLDWLTTLPWGVYSEENLDLKIAKGVLEEDHYGMEDVKNRILEFIAVSQLKKSTQGKILCFYGPPGVGKTSIAKSIAKALNRQYFRFSVGGMTDVAEIKGHRRTYVGAMPGKMIQCLKKTKTENPLVLIDEVDKIGKGYQGDPSSALLELLDPEQNHNFLDHYLDVPTDLSKVLFICTANVTHTIPEPLRDRMEMIDVSGYVAEEKVNIAEKYLIPQARENSGLTAEQLNITTDAMTTLIKAYCRESGVRNLQKHIEKIYRKAAFKIINDEVASLDVTKDNLQDFVGKPLFTSDRMYETTPPGVVMGLAWTAMGGSTLYIETAIKRHESDAKDGSMELTGQLGDVMKESAHIAYTFAKSFLMKDDNKFFNQNHIHVHVPEGATPKDGPSAGCTIITALVSLALNKPIRHNTAMTGEVSLTGKILPVGGIKEKTIAARRAGVDCIILPKENKKDFADLPEFITEGLETHFVDHYKDVFNIVFT</sequence>
<evidence type="ECO:0000256" key="7">
    <source>
        <dbReference type="ARBA" id="ARBA00023125"/>
    </source>
</evidence>
<dbReference type="Gene3D" id="1.10.8.60">
    <property type="match status" value="1"/>
</dbReference>
<evidence type="ECO:0000256" key="3">
    <source>
        <dbReference type="ARBA" id="ARBA00022741"/>
    </source>
</evidence>
<dbReference type="PROSITE" id="PS01046">
    <property type="entry name" value="LON_SER"/>
    <property type="match status" value="1"/>
</dbReference>
<dbReference type="PIRSF" id="PIRSF001174">
    <property type="entry name" value="Lon_proteas"/>
    <property type="match status" value="1"/>
</dbReference>
<keyword evidence="8 9" id="KW-0496">Mitochondrion</keyword>
<feature type="domain" description="Lon proteolytic" evidence="13">
    <location>
        <begin position="630"/>
        <end position="813"/>
    </location>
</feature>
<dbReference type="InterPro" id="IPR027417">
    <property type="entry name" value="P-loop_NTPase"/>
</dbReference>
<keyword evidence="15" id="KW-1185">Reference proteome</keyword>
<dbReference type="InterPro" id="IPR015947">
    <property type="entry name" value="PUA-like_sf"/>
</dbReference>
<organism evidence="15 16">
    <name type="scientific">Saccoglossus kowalevskii</name>
    <name type="common">Acorn worm</name>
    <dbReference type="NCBI Taxonomy" id="10224"/>
    <lineage>
        <taxon>Eukaryota</taxon>
        <taxon>Metazoa</taxon>
        <taxon>Hemichordata</taxon>
        <taxon>Enteropneusta</taxon>
        <taxon>Harrimaniidae</taxon>
        <taxon>Saccoglossus</taxon>
    </lineage>
</organism>
<dbReference type="GeneID" id="100369052"/>
<dbReference type="InterPro" id="IPR008268">
    <property type="entry name" value="Peptidase_S16_AS"/>
</dbReference>
<dbReference type="InterPro" id="IPR020568">
    <property type="entry name" value="Ribosomal_Su5_D2-typ_SF"/>
</dbReference>
<dbReference type="CDD" id="cd19500">
    <property type="entry name" value="RecA-like_Lon"/>
    <property type="match status" value="1"/>
</dbReference>
<dbReference type="PANTHER" id="PTHR43718:SF2">
    <property type="entry name" value="LON PROTEASE HOMOLOG, MITOCHONDRIAL"/>
    <property type="match status" value="1"/>
</dbReference>
<dbReference type="Pfam" id="PF05362">
    <property type="entry name" value="Lon_C"/>
    <property type="match status" value="1"/>
</dbReference>
<evidence type="ECO:0000259" key="13">
    <source>
        <dbReference type="PROSITE" id="PS51786"/>
    </source>
</evidence>
<evidence type="ECO:0000256" key="8">
    <source>
        <dbReference type="ARBA" id="ARBA00023128"/>
    </source>
</evidence>
<dbReference type="SUPFAM" id="SSF52540">
    <property type="entry name" value="P-loop containing nucleoside triphosphate hydrolases"/>
    <property type="match status" value="1"/>
</dbReference>
<dbReference type="EC" id="3.4.21.53" evidence="9"/>
<dbReference type="InterPro" id="IPR003959">
    <property type="entry name" value="ATPase_AAA_core"/>
</dbReference>
<dbReference type="Gene3D" id="1.20.58.1480">
    <property type="match status" value="1"/>
</dbReference>
<dbReference type="InterPro" id="IPR054594">
    <property type="entry name" value="Lon_lid"/>
</dbReference>
<dbReference type="Gene3D" id="1.20.5.5270">
    <property type="match status" value="1"/>
</dbReference>
<feature type="binding site" evidence="9">
    <location>
        <begin position="394"/>
        <end position="401"/>
    </location>
    <ligand>
        <name>ATP</name>
        <dbReference type="ChEBI" id="CHEBI:30616"/>
    </ligand>
</feature>
<comment type="subunit">
    <text evidence="9">Homohexamer or homoheptamer. Organized in a ring with a central cavity.</text>
</comment>
<dbReference type="Gene3D" id="3.30.230.10">
    <property type="match status" value="1"/>
</dbReference>
<dbReference type="Pfam" id="PF02190">
    <property type="entry name" value="LON_substr_bdg"/>
    <property type="match status" value="1"/>
</dbReference>
<keyword evidence="4 9" id="KW-0378">Hydrolase</keyword>
<dbReference type="SMART" id="SM00464">
    <property type="entry name" value="LON"/>
    <property type="match status" value="1"/>
</dbReference>
<evidence type="ECO:0000313" key="15">
    <source>
        <dbReference type="Proteomes" id="UP000694865"/>
    </source>
</evidence>
<keyword evidence="6 9" id="KW-0067">ATP-binding</keyword>
<dbReference type="NCBIfam" id="TIGR00763">
    <property type="entry name" value="lon"/>
    <property type="match status" value="1"/>
</dbReference>
<dbReference type="PANTHER" id="PTHR43718">
    <property type="entry name" value="LON PROTEASE"/>
    <property type="match status" value="1"/>
</dbReference>
<dbReference type="InterPro" id="IPR046336">
    <property type="entry name" value="Lon_prtase_N_sf"/>
</dbReference>
<dbReference type="InterPro" id="IPR004815">
    <property type="entry name" value="Lon_bac/euk-typ"/>
</dbReference>
<accession>A0ABM0GWR8</accession>
<keyword evidence="7 9" id="KW-0238">DNA-binding</keyword>
<dbReference type="InterPro" id="IPR003111">
    <property type="entry name" value="Lon_prtase_N"/>
</dbReference>
<dbReference type="InterPro" id="IPR008269">
    <property type="entry name" value="Lon_proteolytic"/>
</dbReference>
<evidence type="ECO:0000256" key="9">
    <source>
        <dbReference type="HAMAP-Rule" id="MF_03120"/>
    </source>
</evidence>
<feature type="active site" evidence="9 11">
    <location>
        <position position="720"/>
    </location>
</feature>
<evidence type="ECO:0000256" key="12">
    <source>
        <dbReference type="RuleBase" id="RU000591"/>
    </source>
</evidence>
<dbReference type="PRINTS" id="PR00830">
    <property type="entry name" value="ENDOLAPTASE"/>
</dbReference>
<evidence type="ECO:0000256" key="1">
    <source>
        <dbReference type="ARBA" id="ARBA00004305"/>
    </source>
</evidence>
<evidence type="ECO:0000256" key="11">
    <source>
        <dbReference type="PROSITE-ProRule" id="PRU01122"/>
    </source>
</evidence>
<proteinExistence type="inferred from homology"/>
<dbReference type="HAMAP" id="MF_03120">
    <property type="entry name" value="lonm_euk"/>
    <property type="match status" value="1"/>
</dbReference>
<evidence type="ECO:0000259" key="14">
    <source>
        <dbReference type="PROSITE" id="PS51787"/>
    </source>
</evidence>
<reference evidence="16" key="1">
    <citation type="submission" date="2025-08" db="UniProtKB">
        <authorList>
            <consortium name="RefSeq"/>
        </authorList>
    </citation>
    <scope>IDENTIFICATION</scope>
    <source>
        <tissue evidence="16">Testes</tissue>
    </source>
</reference>
<gene>
    <name evidence="16" type="primary">LOC100369052</name>
</gene>
<keyword evidence="3 9" id="KW-0547">Nucleotide-binding</keyword>
<dbReference type="SMART" id="SM00382">
    <property type="entry name" value="AAA"/>
    <property type="match status" value="1"/>
</dbReference>
<evidence type="ECO:0000256" key="10">
    <source>
        <dbReference type="PIRNR" id="PIRNR001174"/>
    </source>
</evidence>
<evidence type="ECO:0000313" key="16">
    <source>
        <dbReference type="RefSeq" id="XP_002739039.2"/>
    </source>
</evidence>
<dbReference type="RefSeq" id="XP_002739039.2">
    <property type="nucleotide sequence ID" value="XM_002738993.2"/>
</dbReference>
<dbReference type="InterPro" id="IPR027065">
    <property type="entry name" value="Lon_Prtase"/>
</dbReference>
<feature type="active site" evidence="9 11">
    <location>
        <position position="763"/>
    </location>
</feature>
<evidence type="ECO:0000256" key="2">
    <source>
        <dbReference type="ARBA" id="ARBA00022670"/>
    </source>
</evidence>
<dbReference type="SUPFAM" id="SSF88697">
    <property type="entry name" value="PUA domain-like"/>
    <property type="match status" value="1"/>
</dbReference>
<dbReference type="Gene3D" id="3.40.50.300">
    <property type="entry name" value="P-loop containing nucleotide triphosphate hydrolases"/>
    <property type="match status" value="1"/>
</dbReference>